<feature type="transmembrane region" description="Helical" evidence="1">
    <location>
        <begin position="260"/>
        <end position="281"/>
    </location>
</feature>
<keyword evidence="1" id="KW-1133">Transmembrane helix</keyword>
<evidence type="ECO:0000259" key="3">
    <source>
        <dbReference type="PROSITE" id="PS50887"/>
    </source>
</evidence>
<dbReference type="PROSITE" id="PS50883">
    <property type="entry name" value="EAL"/>
    <property type="match status" value="1"/>
</dbReference>
<dbReference type="SUPFAM" id="SSF141868">
    <property type="entry name" value="EAL domain-like"/>
    <property type="match status" value="1"/>
</dbReference>
<feature type="transmembrane region" description="Helical" evidence="1">
    <location>
        <begin position="196"/>
        <end position="216"/>
    </location>
</feature>
<feature type="transmembrane region" description="Helical" evidence="1">
    <location>
        <begin position="29"/>
        <end position="46"/>
    </location>
</feature>
<dbReference type="Gene3D" id="3.30.70.270">
    <property type="match status" value="1"/>
</dbReference>
<dbReference type="Pfam" id="PF00563">
    <property type="entry name" value="EAL"/>
    <property type="match status" value="1"/>
</dbReference>
<dbReference type="PROSITE" id="PS50887">
    <property type="entry name" value="GGDEF"/>
    <property type="match status" value="1"/>
</dbReference>
<feature type="transmembrane region" description="Helical" evidence="1">
    <location>
        <begin position="126"/>
        <end position="146"/>
    </location>
</feature>
<dbReference type="AlphaFoldDB" id="A0A7W7HUM3"/>
<evidence type="ECO:0000256" key="1">
    <source>
        <dbReference type="SAM" id="Phobius"/>
    </source>
</evidence>
<name>A0A7W7HUM3_9ACTN</name>
<keyword evidence="1" id="KW-0472">Membrane</keyword>
<feature type="domain" description="GGDEF" evidence="3">
    <location>
        <begin position="361"/>
        <end position="494"/>
    </location>
</feature>
<dbReference type="Proteomes" id="UP000578112">
    <property type="component" value="Unassembled WGS sequence"/>
</dbReference>
<dbReference type="SMART" id="SM00267">
    <property type="entry name" value="GGDEF"/>
    <property type="match status" value="1"/>
</dbReference>
<protein>
    <submittedName>
        <fullName evidence="4">Diguanylate cyclase (GGDEF)-like protein</fullName>
    </submittedName>
</protein>
<comment type="caution">
    <text evidence="4">The sequence shown here is derived from an EMBL/GenBank/DDBJ whole genome shotgun (WGS) entry which is preliminary data.</text>
</comment>
<dbReference type="InterPro" id="IPR035919">
    <property type="entry name" value="EAL_sf"/>
</dbReference>
<dbReference type="InterPro" id="IPR043128">
    <property type="entry name" value="Rev_trsase/Diguanyl_cyclase"/>
</dbReference>
<feature type="transmembrane region" description="Helical" evidence="1">
    <location>
        <begin position="58"/>
        <end position="76"/>
    </location>
</feature>
<evidence type="ECO:0000259" key="2">
    <source>
        <dbReference type="PROSITE" id="PS50883"/>
    </source>
</evidence>
<dbReference type="CDD" id="cd01948">
    <property type="entry name" value="EAL"/>
    <property type="match status" value="1"/>
</dbReference>
<feature type="transmembrane region" description="Helical" evidence="1">
    <location>
        <begin position="228"/>
        <end position="248"/>
    </location>
</feature>
<dbReference type="SUPFAM" id="SSF55073">
    <property type="entry name" value="Nucleotide cyclase"/>
    <property type="match status" value="1"/>
</dbReference>
<dbReference type="InterPro" id="IPR000160">
    <property type="entry name" value="GGDEF_dom"/>
</dbReference>
<evidence type="ECO:0000313" key="4">
    <source>
        <dbReference type="EMBL" id="MBB4761124.1"/>
    </source>
</evidence>
<keyword evidence="5" id="KW-1185">Reference proteome</keyword>
<dbReference type="PANTHER" id="PTHR44757:SF2">
    <property type="entry name" value="BIOFILM ARCHITECTURE MAINTENANCE PROTEIN MBAA"/>
    <property type="match status" value="1"/>
</dbReference>
<dbReference type="SMART" id="SM00052">
    <property type="entry name" value="EAL"/>
    <property type="match status" value="1"/>
</dbReference>
<proteinExistence type="predicted"/>
<gene>
    <name evidence="4" type="ORF">BJ971_001680</name>
</gene>
<evidence type="ECO:0000313" key="5">
    <source>
        <dbReference type="Proteomes" id="UP000578112"/>
    </source>
</evidence>
<dbReference type="NCBIfam" id="TIGR00254">
    <property type="entry name" value="GGDEF"/>
    <property type="match status" value="1"/>
</dbReference>
<reference evidence="4 5" key="1">
    <citation type="submission" date="2020-08" db="EMBL/GenBank/DDBJ databases">
        <title>Sequencing the genomes of 1000 actinobacteria strains.</title>
        <authorList>
            <person name="Klenk H.-P."/>
        </authorList>
    </citation>
    <scope>NUCLEOTIDE SEQUENCE [LARGE SCALE GENOMIC DNA]</scope>
    <source>
        <strain evidence="4 5">DSM 43149</strain>
    </source>
</reference>
<dbReference type="PANTHER" id="PTHR44757">
    <property type="entry name" value="DIGUANYLATE CYCLASE DGCP"/>
    <property type="match status" value="1"/>
</dbReference>
<dbReference type="EMBL" id="JACHNH010000001">
    <property type="protein sequence ID" value="MBB4761124.1"/>
    <property type="molecule type" value="Genomic_DNA"/>
</dbReference>
<feature type="transmembrane region" description="Helical" evidence="1">
    <location>
        <begin position="96"/>
        <end position="114"/>
    </location>
</feature>
<dbReference type="InterPro" id="IPR029787">
    <property type="entry name" value="Nucleotide_cyclase"/>
</dbReference>
<accession>A0A7W7HUM3</accession>
<dbReference type="Pfam" id="PF00990">
    <property type="entry name" value="GGDEF"/>
    <property type="match status" value="1"/>
</dbReference>
<feature type="transmembrane region" description="Helical" evidence="1">
    <location>
        <begin position="166"/>
        <end position="184"/>
    </location>
</feature>
<keyword evidence="1" id="KW-0812">Transmembrane</keyword>
<dbReference type="CDD" id="cd01949">
    <property type="entry name" value="GGDEF"/>
    <property type="match status" value="1"/>
</dbReference>
<dbReference type="InterPro" id="IPR052155">
    <property type="entry name" value="Biofilm_reg_signaling"/>
</dbReference>
<sequence length="768" mass="81098">MTLVLVAAVTATGAYAVPAGPGQRLFNDAAQFVLGAVAAVVCVVAGRRRSGPRRHWRLLIGAGLATWAGTRLWFVIHDLIDPDRGPAATPADVGFLTLPFFMFLALIAGSMALPRPAQASLRRDRMVLVIDSLLVAGSLLALLWSALPGRILDEVWASPWVAGTAAAYPIADLWLAVMVALLLTTRPTSLAGRVPLRLMCLALLAFGVSDTLRLLHLSTGALSPVESAGYLLGPVLLTLAALSNPGLTAGPTLDRAEADWLHLLLPYLPVVATGVVIAVRTGAGGQLTSYEAYLGWLGLGLVVARQMFTIVDNTVLLARISEGQQRLHHQAYHDPLTGLANRALFRERLVLALADHRDTGVPVALLFADLDDFKLINDSFGHAMGDRLLRAIGDRLVACVGADDLVARLGGDEFAALLERPADEAEPAAQRILAALREPFVIDGHTVGISASLGLVLSDPGDADLSADALLRRADAAMYVSKRRGKNALARYSGGADGGPNADLPHLLARALSGDPAQAGFEVHYQPIVCLADGAVVAVEALARWTDPVAGLVDPDVFVTVAERTGLVAAIDDFVLDRACADAAALAETYGRPIDMHVNVSAARLGQHGLEEAVDRALQRHSVPPSRLVVEITETRRIPDMPRAVEVAERLRRRGVRVALDDFGSGYNALAQLHSLPVDIVKLDSTLTDVDVSPERAGALCRSVLAICAELNIAVVAEGIETPAQARALAALGCDFGQGYLLGQPGPLHRLTAMIPTQPAPTGTHLAS</sequence>
<dbReference type="Gene3D" id="3.20.20.450">
    <property type="entry name" value="EAL domain"/>
    <property type="match status" value="1"/>
</dbReference>
<dbReference type="InterPro" id="IPR001633">
    <property type="entry name" value="EAL_dom"/>
</dbReference>
<organism evidence="4 5">
    <name type="scientific">Actinoplanes digitatis</name>
    <dbReference type="NCBI Taxonomy" id="1868"/>
    <lineage>
        <taxon>Bacteria</taxon>
        <taxon>Bacillati</taxon>
        <taxon>Actinomycetota</taxon>
        <taxon>Actinomycetes</taxon>
        <taxon>Micromonosporales</taxon>
        <taxon>Micromonosporaceae</taxon>
        <taxon>Actinoplanes</taxon>
    </lineage>
</organism>
<feature type="domain" description="EAL" evidence="2">
    <location>
        <begin position="501"/>
        <end position="759"/>
    </location>
</feature>